<sequence>MTVTVVLADDQPMVRAGVRMLLSVDPAIQVVGEASDGHEAIAAVERLRPDVIVMDLRMPGTDGAEATRRIVAEQEHTPDALTRVLVLTTFNEDADVYAALRAGASGFLLKHASADVLATAIRRVAEGESWLDPAVVGRVIRALRLPPGPDGAAVAAVLTPREREVLTLVAEGLSNAELCDRLFLSEATVKTHVARVLMKTGSRDRAAAVALAYRSGFVRPPA</sequence>
<dbReference type="Gene3D" id="3.40.50.2300">
    <property type="match status" value="1"/>
</dbReference>
<dbReference type="Proteomes" id="UP000188235">
    <property type="component" value="Chromosome"/>
</dbReference>
<dbReference type="InterPro" id="IPR016032">
    <property type="entry name" value="Sig_transdc_resp-reg_C-effctor"/>
</dbReference>
<dbReference type="SMART" id="SM00448">
    <property type="entry name" value="REC"/>
    <property type="match status" value="1"/>
</dbReference>
<dbReference type="PANTHER" id="PTHR43214">
    <property type="entry name" value="TWO-COMPONENT RESPONSE REGULATOR"/>
    <property type="match status" value="1"/>
</dbReference>
<dbReference type="InterPro" id="IPR000792">
    <property type="entry name" value="Tscrpt_reg_LuxR_C"/>
</dbReference>
<evidence type="ECO:0000259" key="6">
    <source>
        <dbReference type="PROSITE" id="PS50043"/>
    </source>
</evidence>
<dbReference type="EMBL" id="CP019607">
    <property type="protein sequence ID" value="AQP51877.1"/>
    <property type="molecule type" value="Genomic_DNA"/>
</dbReference>
<dbReference type="KEGG" id="tfa:BW733_14645"/>
<evidence type="ECO:0000313" key="8">
    <source>
        <dbReference type="EMBL" id="AQP51877.1"/>
    </source>
</evidence>
<dbReference type="InterPro" id="IPR039420">
    <property type="entry name" value="WalR-like"/>
</dbReference>
<dbReference type="Pfam" id="PF00196">
    <property type="entry name" value="GerE"/>
    <property type="match status" value="1"/>
</dbReference>
<feature type="modified residue" description="4-aspartylphosphate" evidence="5">
    <location>
        <position position="55"/>
    </location>
</feature>
<keyword evidence="2" id="KW-0805">Transcription regulation</keyword>
<dbReference type="CDD" id="cd06170">
    <property type="entry name" value="LuxR_C_like"/>
    <property type="match status" value="1"/>
</dbReference>
<dbReference type="SMART" id="SM00421">
    <property type="entry name" value="HTH_LUXR"/>
    <property type="match status" value="1"/>
</dbReference>
<evidence type="ECO:0000256" key="1">
    <source>
        <dbReference type="ARBA" id="ARBA00022553"/>
    </source>
</evidence>
<dbReference type="AlphaFoldDB" id="A0A1Q2D0H2"/>
<keyword evidence="9" id="KW-1185">Reference proteome</keyword>
<dbReference type="Pfam" id="PF00072">
    <property type="entry name" value="Response_reg"/>
    <property type="match status" value="1"/>
</dbReference>
<dbReference type="CDD" id="cd17535">
    <property type="entry name" value="REC_NarL-like"/>
    <property type="match status" value="1"/>
</dbReference>
<dbReference type="GO" id="GO:0006355">
    <property type="term" value="P:regulation of DNA-templated transcription"/>
    <property type="evidence" value="ECO:0007669"/>
    <property type="project" value="InterPro"/>
</dbReference>
<evidence type="ECO:0000256" key="5">
    <source>
        <dbReference type="PROSITE-ProRule" id="PRU00169"/>
    </source>
</evidence>
<dbReference type="SUPFAM" id="SSF46894">
    <property type="entry name" value="C-terminal effector domain of the bipartite response regulators"/>
    <property type="match status" value="1"/>
</dbReference>
<reference evidence="8 9" key="1">
    <citation type="journal article" date="2008" name="Int. J. Syst. Evol. Microbiol.">
        <title>Tessaracoccus flavescens sp. nov., isolated from marine sediment.</title>
        <authorList>
            <person name="Lee D.W."/>
            <person name="Lee S.D."/>
        </authorList>
    </citation>
    <scope>NUCLEOTIDE SEQUENCE [LARGE SCALE GENOMIC DNA]</scope>
    <source>
        <strain evidence="8 9">SST-39T</strain>
    </source>
</reference>
<keyword evidence="3 8" id="KW-0238">DNA-binding</keyword>
<dbReference type="OrthoDB" id="9808843at2"/>
<protein>
    <submittedName>
        <fullName evidence="8">DNA-binding response regulator</fullName>
    </submittedName>
</protein>
<dbReference type="InterPro" id="IPR058245">
    <property type="entry name" value="NreC/VraR/RcsB-like_REC"/>
</dbReference>
<dbReference type="PROSITE" id="PS50110">
    <property type="entry name" value="RESPONSE_REGULATORY"/>
    <property type="match status" value="1"/>
</dbReference>
<dbReference type="STRING" id="399497.BW733_14645"/>
<name>A0A1Q2D0H2_9ACTN</name>
<gene>
    <name evidence="8" type="ORF">BW733_14645</name>
</gene>
<keyword evidence="1 5" id="KW-0597">Phosphoprotein</keyword>
<evidence type="ECO:0000256" key="2">
    <source>
        <dbReference type="ARBA" id="ARBA00023015"/>
    </source>
</evidence>
<feature type="domain" description="HTH luxR-type" evidence="6">
    <location>
        <begin position="151"/>
        <end position="216"/>
    </location>
</feature>
<dbReference type="PRINTS" id="PR00038">
    <property type="entry name" value="HTHLUXR"/>
</dbReference>
<dbReference type="GO" id="GO:0000160">
    <property type="term" value="P:phosphorelay signal transduction system"/>
    <property type="evidence" value="ECO:0007669"/>
    <property type="project" value="InterPro"/>
</dbReference>
<evidence type="ECO:0000256" key="4">
    <source>
        <dbReference type="ARBA" id="ARBA00023163"/>
    </source>
</evidence>
<evidence type="ECO:0000259" key="7">
    <source>
        <dbReference type="PROSITE" id="PS50110"/>
    </source>
</evidence>
<organism evidence="8 9">
    <name type="scientific">Tessaracoccus flavescens</name>
    <dbReference type="NCBI Taxonomy" id="399497"/>
    <lineage>
        <taxon>Bacteria</taxon>
        <taxon>Bacillati</taxon>
        <taxon>Actinomycetota</taxon>
        <taxon>Actinomycetes</taxon>
        <taxon>Propionibacteriales</taxon>
        <taxon>Propionibacteriaceae</taxon>
        <taxon>Tessaracoccus</taxon>
    </lineage>
</organism>
<dbReference type="PROSITE" id="PS50043">
    <property type="entry name" value="HTH_LUXR_2"/>
    <property type="match status" value="1"/>
</dbReference>
<dbReference type="PANTHER" id="PTHR43214:SF24">
    <property type="entry name" value="TRANSCRIPTIONAL REGULATORY PROTEIN NARL-RELATED"/>
    <property type="match status" value="1"/>
</dbReference>
<dbReference type="SUPFAM" id="SSF52172">
    <property type="entry name" value="CheY-like"/>
    <property type="match status" value="1"/>
</dbReference>
<dbReference type="GO" id="GO:0003677">
    <property type="term" value="F:DNA binding"/>
    <property type="evidence" value="ECO:0007669"/>
    <property type="project" value="UniProtKB-KW"/>
</dbReference>
<evidence type="ECO:0000313" key="9">
    <source>
        <dbReference type="Proteomes" id="UP000188235"/>
    </source>
</evidence>
<proteinExistence type="predicted"/>
<accession>A0A1Q2D0H2</accession>
<dbReference type="InterPro" id="IPR001789">
    <property type="entry name" value="Sig_transdc_resp-reg_receiver"/>
</dbReference>
<keyword evidence="4" id="KW-0804">Transcription</keyword>
<dbReference type="InterPro" id="IPR011006">
    <property type="entry name" value="CheY-like_superfamily"/>
</dbReference>
<evidence type="ECO:0000256" key="3">
    <source>
        <dbReference type="ARBA" id="ARBA00023125"/>
    </source>
</evidence>
<feature type="domain" description="Response regulatory" evidence="7">
    <location>
        <begin position="4"/>
        <end position="125"/>
    </location>
</feature>
<dbReference type="RefSeq" id="WP_077351582.1">
    <property type="nucleotide sequence ID" value="NZ_CP019607.1"/>
</dbReference>